<sequence>MATDFPPYPPCATYPCRTRECCGLFKYKTEWPNLVGMAAEQAKAIIVKDNPIVAVVLVHKDEGVVDNFCCNRVWLFVDDKNHVSQVPMVG</sequence>
<dbReference type="SUPFAM" id="SSF54654">
    <property type="entry name" value="CI-2 family of serine protease inhibitors"/>
    <property type="match status" value="1"/>
</dbReference>
<reference evidence="4 5" key="1">
    <citation type="journal article" date="2013" name="Proc. Natl. Acad. Sci. U.S.A.">
        <title>Fine-scale variation in meiotic recombination in Mimulus inferred from population shotgun sequencing.</title>
        <authorList>
            <person name="Hellsten U."/>
            <person name="Wright K.M."/>
            <person name="Jenkins J."/>
            <person name="Shu S."/>
            <person name="Yuan Y."/>
            <person name="Wessler S.R."/>
            <person name="Schmutz J."/>
            <person name="Willis J.H."/>
            <person name="Rokhsar D.S."/>
        </authorList>
    </citation>
    <scope>NUCLEOTIDE SEQUENCE [LARGE SCALE GENOMIC DNA]</scope>
    <source>
        <strain evidence="5">cv. DUN x IM62</strain>
    </source>
</reference>
<organism evidence="4 5">
    <name type="scientific">Erythranthe guttata</name>
    <name type="common">Yellow monkey flower</name>
    <name type="synonym">Mimulus guttatus</name>
    <dbReference type="NCBI Taxonomy" id="4155"/>
    <lineage>
        <taxon>Eukaryota</taxon>
        <taxon>Viridiplantae</taxon>
        <taxon>Streptophyta</taxon>
        <taxon>Embryophyta</taxon>
        <taxon>Tracheophyta</taxon>
        <taxon>Spermatophyta</taxon>
        <taxon>Magnoliopsida</taxon>
        <taxon>eudicotyledons</taxon>
        <taxon>Gunneridae</taxon>
        <taxon>Pentapetalae</taxon>
        <taxon>asterids</taxon>
        <taxon>lamiids</taxon>
        <taxon>Lamiales</taxon>
        <taxon>Phrymaceae</taxon>
        <taxon>Erythranthe</taxon>
    </lineage>
</organism>
<keyword evidence="5" id="KW-1185">Reference proteome</keyword>
<keyword evidence="2" id="KW-0646">Protease inhibitor</keyword>
<dbReference type="Proteomes" id="UP000030748">
    <property type="component" value="Unassembled WGS sequence"/>
</dbReference>
<evidence type="ECO:0000256" key="3">
    <source>
        <dbReference type="ARBA" id="ARBA00022900"/>
    </source>
</evidence>
<evidence type="ECO:0000256" key="2">
    <source>
        <dbReference type="ARBA" id="ARBA00022690"/>
    </source>
</evidence>
<dbReference type="GO" id="GO:0004867">
    <property type="term" value="F:serine-type endopeptidase inhibitor activity"/>
    <property type="evidence" value="ECO:0007669"/>
    <property type="project" value="UniProtKB-KW"/>
</dbReference>
<comment type="similarity">
    <text evidence="1">Belongs to the protease inhibitor I13 (potato type I serine protease inhibitor) family.</text>
</comment>
<dbReference type="EMBL" id="KI630200">
    <property type="protein sequence ID" value="EYU45082.1"/>
    <property type="molecule type" value="Genomic_DNA"/>
</dbReference>
<dbReference type="Gene3D" id="3.30.10.10">
    <property type="entry name" value="Trypsin Inhibitor V, subunit A"/>
    <property type="match status" value="1"/>
</dbReference>
<dbReference type="STRING" id="4155.A0A022RX35"/>
<dbReference type="PANTHER" id="PTHR33091">
    <property type="entry name" value="PROTEIN, PUTATIVE, EXPRESSED-RELATED"/>
    <property type="match status" value="1"/>
</dbReference>
<dbReference type="InterPro" id="IPR000864">
    <property type="entry name" value="Prot_inh_pot1"/>
</dbReference>
<proteinExistence type="inferred from homology"/>
<evidence type="ECO:0000313" key="5">
    <source>
        <dbReference type="Proteomes" id="UP000030748"/>
    </source>
</evidence>
<dbReference type="AlphaFoldDB" id="A0A022RX35"/>
<dbReference type="eggNOG" id="ENOG502SADF">
    <property type="taxonomic scope" value="Eukaryota"/>
</dbReference>
<accession>A0A022RX35</accession>
<dbReference type="PANTHER" id="PTHR33091:SF50">
    <property type="entry name" value="OS06G0319900 PROTEIN"/>
    <property type="match status" value="1"/>
</dbReference>
<dbReference type="InterPro" id="IPR036354">
    <property type="entry name" value="Prot_inh_pot1_sf"/>
</dbReference>
<gene>
    <name evidence="4" type="ORF">MIMGU_mgv1a026171mg</name>
</gene>
<protein>
    <submittedName>
        <fullName evidence="4">Uncharacterized protein</fullName>
    </submittedName>
</protein>
<dbReference type="Pfam" id="PF00280">
    <property type="entry name" value="potato_inhibit"/>
    <property type="match status" value="1"/>
</dbReference>
<name>A0A022RX35_ERYGU</name>
<evidence type="ECO:0000256" key="1">
    <source>
        <dbReference type="ARBA" id="ARBA00008210"/>
    </source>
</evidence>
<dbReference type="PhylomeDB" id="A0A022RX35"/>
<keyword evidence="3" id="KW-0722">Serine protease inhibitor</keyword>
<evidence type="ECO:0000313" key="4">
    <source>
        <dbReference type="EMBL" id="EYU45082.1"/>
    </source>
</evidence>
<dbReference type="GO" id="GO:0009611">
    <property type="term" value="P:response to wounding"/>
    <property type="evidence" value="ECO:0007669"/>
    <property type="project" value="InterPro"/>
</dbReference>